<evidence type="ECO:0000313" key="2">
    <source>
        <dbReference type="Proteomes" id="UP001597318"/>
    </source>
</evidence>
<dbReference type="Proteomes" id="UP001597318">
    <property type="component" value="Unassembled WGS sequence"/>
</dbReference>
<comment type="caution">
    <text evidence="1">The sequence shown here is derived from an EMBL/GenBank/DDBJ whole genome shotgun (WGS) entry which is preliminary data.</text>
</comment>
<reference evidence="2" key="1">
    <citation type="journal article" date="2019" name="Int. J. Syst. Evol. Microbiol.">
        <title>The Global Catalogue of Microorganisms (GCM) 10K type strain sequencing project: providing services to taxonomists for standard genome sequencing and annotation.</title>
        <authorList>
            <consortium name="The Broad Institute Genomics Platform"/>
            <consortium name="The Broad Institute Genome Sequencing Center for Infectious Disease"/>
            <person name="Wu L."/>
            <person name="Ma J."/>
        </authorList>
    </citation>
    <scope>NUCLEOTIDE SEQUENCE [LARGE SCALE GENOMIC DNA]</scope>
    <source>
        <strain evidence="2">CGMCC 1.15474</strain>
    </source>
</reference>
<protein>
    <recommendedName>
        <fullName evidence="3">YolD-like family protein</fullName>
    </recommendedName>
</protein>
<evidence type="ECO:0000313" key="1">
    <source>
        <dbReference type="EMBL" id="MFD2214634.1"/>
    </source>
</evidence>
<gene>
    <name evidence="1" type="ORF">ACFSKK_13155</name>
</gene>
<accession>A0ABW5BYC8</accession>
<dbReference type="EMBL" id="JBHUIK010000002">
    <property type="protein sequence ID" value="MFD2214634.1"/>
    <property type="molecule type" value="Genomic_DNA"/>
</dbReference>
<dbReference type="RefSeq" id="WP_176551247.1">
    <property type="nucleotide sequence ID" value="NZ_CP095550.1"/>
</dbReference>
<name>A0ABW5BYC8_9BACI</name>
<evidence type="ECO:0008006" key="3">
    <source>
        <dbReference type="Google" id="ProtNLM"/>
    </source>
</evidence>
<keyword evidence="2" id="KW-1185">Reference proteome</keyword>
<proteinExistence type="predicted"/>
<sequence>MFVNDQVMYKGCLYTVLHDYQNGQLEIMKIDEKYLVELVYEKEIIRL</sequence>
<organism evidence="1 2">
    <name type="scientific">Metabacillus endolithicus</name>
    <dbReference type="NCBI Taxonomy" id="1535204"/>
    <lineage>
        <taxon>Bacteria</taxon>
        <taxon>Bacillati</taxon>
        <taxon>Bacillota</taxon>
        <taxon>Bacilli</taxon>
        <taxon>Bacillales</taxon>
        <taxon>Bacillaceae</taxon>
        <taxon>Metabacillus</taxon>
    </lineage>
</organism>